<dbReference type="GO" id="GO:0046872">
    <property type="term" value="F:metal ion binding"/>
    <property type="evidence" value="ECO:0007669"/>
    <property type="project" value="UniProtKB-KW"/>
</dbReference>
<evidence type="ECO:0000256" key="4">
    <source>
        <dbReference type="ARBA" id="ARBA00022679"/>
    </source>
</evidence>
<dbReference type="Pfam" id="PF02485">
    <property type="entry name" value="Branch"/>
    <property type="match status" value="1"/>
</dbReference>
<evidence type="ECO:0000256" key="12">
    <source>
        <dbReference type="ARBA" id="ARBA00023157"/>
    </source>
</evidence>
<evidence type="ECO:0000313" key="17">
    <source>
        <dbReference type="Proteomes" id="UP000239480"/>
    </source>
</evidence>
<evidence type="ECO:0000256" key="9">
    <source>
        <dbReference type="ARBA" id="ARBA00022989"/>
    </source>
</evidence>
<dbReference type="InterPro" id="IPR043538">
    <property type="entry name" value="XYLT"/>
</dbReference>
<evidence type="ECO:0000256" key="11">
    <source>
        <dbReference type="ARBA" id="ARBA00023136"/>
    </source>
</evidence>
<dbReference type="PANTHER" id="PTHR46025:SF3">
    <property type="entry name" value="XYLOSYLTRANSFERASE OXT"/>
    <property type="match status" value="1"/>
</dbReference>
<keyword evidence="7" id="KW-0256">Endoplasmic reticulum</keyword>
<keyword evidence="6" id="KW-0479">Metal-binding</keyword>
<dbReference type="GO" id="GO:0016020">
    <property type="term" value="C:membrane"/>
    <property type="evidence" value="ECO:0007669"/>
    <property type="project" value="InterPro"/>
</dbReference>
<evidence type="ECO:0000313" key="16">
    <source>
        <dbReference type="EMBL" id="PRY23777.1"/>
    </source>
</evidence>
<evidence type="ECO:0000256" key="13">
    <source>
        <dbReference type="ARBA" id="ARBA00023180"/>
    </source>
</evidence>
<dbReference type="AlphaFoldDB" id="A0A2T0RRN3"/>
<keyword evidence="17" id="KW-1185">Reference proteome</keyword>
<comment type="subcellular location">
    <subcellularLocation>
        <location evidence="2">Endoplasmic reticulum membrane</location>
        <topology evidence="2">Single-pass type II membrane protein</topology>
    </subcellularLocation>
    <subcellularLocation>
        <location evidence="1">Golgi apparatus membrane</location>
        <topology evidence="1">Single-pass type II membrane protein</topology>
    </subcellularLocation>
</comment>
<dbReference type="GO" id="GO:0030158">
    <property type="term" value="F:protein xylosyltransferase activity"/>
    <property type="evidence" value="ECO:0007669"/>
    <property type="project" value="InterPro"/>
</dbReference>
<keyword evidence="11" id="KW-0472">Membrane</keyword>
<gene>
    <name evidence="16" type="ORF">CLV78_104269</name>
</gene>
<dbReference type="Proteomes" id="UP000239480">
    <property type="component" value="Unassembled WGS sequence"/>
</dbReference>
<evidence type="ECO:0000256" key="10">
    <source>
        <dbReference type="ARBA" id="ARBA00023034"/>
    </source>
</evidence>
<evidence type="ECO:0000259" key="15">
    <source>
        <dbReference type="Pfam" id="PF19350"/>
    </source>
</evidence>
<dbReference type="RefSeq" id="WP_106205160.1">
    <property type="nucleotide sequence ID" value="NZ_PVTD01000004.1"/>
</dbReference>
<dbReference type="OrthoDB" id="7943907at2"/>
<evidence type="ECO:0000256" key="5">
    <source>
        <dbReference type="ARBA" id="ARBA00022692"/>
    </source>
</evidence>
<name>A0A2T0RRN3_9RHOB</name>
<dbReference type="PANTHER" id="PTHR46025">
    <property type="entry name" value="XYLOSYLTRANSFERASE OXT"/>
    <property type="match status" value="1"/>
</dbReference>
<dbReference type="GO" id="GO:0030166">
    <property type="term" value="P:proteoglycan biosynthetic process"/>
    <property type="evidence" value="ECO:0007669"/>
    <property type="project" value="InterPro"/>
</dbReference>
<evidence type="ECO:0000256" key="6">
    <source>
        <dbReference type="ARBA" id="ARBA00022723"/>
    </source>
</evidence>
<protein>
    <recommendedName>
        <fullName evidence="14">Peptide O-xylosyltransferase</fullName>
    </recommendedName>
</protein>
<keyword evidence="4" id="KW-0808">Transferase</keyword>
<dbReference type="EMBL" id="PVTD01000004">
    <property type="protein sequence ID" value="PRY23777.1"/>
    <property type="molecule type" value="Genomic_DNA"/>
</dbReference>
<keyword evidence="10" id="KW-0333">Golgi apparatus</keyword>
<dbReference type="Pfam" id="PF19350">
    <property type="entry name" value="DUF5928"/>
    <property type="match status" value="1"/>
</dbReference>
<evidence type="ECO:0000256" key="2">
    <source>
        <dbReference type="ARBA" id="ARBA00004648"/>
    </source>
</evidence>
<comment type="caution">
    <text evidence="16">The sequence shown here is derived from an EMBL/GenBank/DDBJ whole genome shotgun (WGS) entry which is preliminary data.</text>
</comment>
<keyword evidence="13" id="KW-0325">Glycoprotein</keyword>
<keyword evidence="3" id="KW-0328">Glycosyltransferase</keyword>
<feature type="domain" description="DUF5928" evidence="15">
    <location>
        <begin position="270"/>
        <end position="524"/>
    </location>
</feature>
<sequence>MVQIAYLLLCHKDPDAIIAQARRLTAAGDCVSIHFDGRAPASEDARLREALCDDPNVTFARRRVRCGWGEWSLVEATLQAIEAAMDAFPEATHFYMLSGDCWPVKSAEFAHALLGGDDVDHIESVDYFESGWIKTGFREERLIYRHYFNERKHKRLFYGSYELQKRLGWKRRIPDDLKMMIGSQWWCLRRSTLTKVLDFCHARPEVLRFFSTTWIPDETFFQTIVRHVIPREEIRSRTLTFLMFTDYGVPVTFYNDHYDLLLGQDALFARKISAEAQELKWRLGTLYSATGQEFPISGEGRSLHRFLTGQGRVGERFGKRFWESDGNVGKDHDLLLVVCKKWDVARSLLAAIEACTDIPTAGFLFNDEHAPLPDLGGIEKGLQKRARHRRVLIRMLYGFHGSRSLVICLDPSMRELMEDFRSDRMTTRLLEIECRFNDEELQRHAQQIGLLGEAPGTATRDRVLPALRNDLAFEAERVRLVGFEHHEHIREGGLPAEIALSLSRFLSIPEETARQVAQSADLFGEDKHEG</sequence>
<accession>A0A2T0RRN3</accession>
<keyword evidence="12" id="KW-1015">Disulfide bond</keyword>
<reference evidence="16 17" key="1">
    <citation type="submission" date="2018-03" db="EMBL/GenBank/DDBJ databases">
        <title>Genomic Encyclopedia of Archaeal and Bacterial Type Strains, Phase II (KMG-II): from individual species to whole genera.</title>
        <authorList>
            <person name="Goeker M."/>
        </authorList>
    </citation>
    <scope>NUCLEOTIDE SEQUENCE [LARGE SCALE GENOMIC DNA]</scope>
    <source>
        <strain evidence="16 17">DSM 29328</strain>
    </source>
</reference>
<evidence type="ECO:0000256" key="14">
    <source>
        <dbReference type="ARBA" id="ARBA00042865"/>
    </source>
</evidence>
<evidence type="ECO:0000256" key="7">
    <source>
        <dbReference type="ARBA" id="ARBA00022824"/>
    </source>
</evidence>
<dbReference type="InterPro" id="IPR003406">
    <property type="entry name" value="Glyco_trans_14"/>
</dbReference>
<proteinExistence type="predicted"/>
<keyword evidence="5" id="KW-0812">Transmembrane</keyword>
<evidence type="ECO:0000256" key="1">
    <source>
        <dbReference type="ARBA" id="ARBA00004323"/>
    </source>
</evidence>
<evidence type="ECO:0000256" key="8">
    <source>
        <dbReference type="ARBA" id="ARBA00022968"/>
    </source>
</evidence>
<keyword evidence="9" id="KW-1133">Transmembrane helix</keyword>
<dbReference type="InterPro" id="IPR045972">
    <property type="entry name" value="DUF5928"/>
</dbReference>
<keyword evidence="8" id="KW-0735">Signal-anchor</keyword>
<organism evidence="16 17">
    <name type="scientific">Aliiruegeria haliotis</name>
    <dbReference type="NCBI Taxonomy" id="1280846"/>
    <lineage>
        <taxon>Bacteria</taxon>
        <taxon>Pseudomonadati</taxon>
        <taxon>Pseudomonadota</taxon>
        <taxon>Alphaproteobacteria</taxon>
        <taxon>Rhodobacterales</taxon>
        <taxon>Roseobacteraceae</taxon>
        <taxon>Aliiruegeria</taxon>
    </lineage>
</organism>
<evidence type="ECO:0000256" key="3">
    <source>
        <dbReference type="ARBA" id="ARBA00022676"/>
    </source>
</evidence>